<keyword evidence="3" id="KW-1185">Reference proteome</keyword>
<comment type="caution">
    <text evidence="2">The sequence shown here is derived from an EMBL/GenBank/DDBJ whole genome shotgun (WGS) entry which is preliminary data.</text>
</comment>
<name>A0A0V0TFU5_9BILA</name>
<keyword evidence="1" id="KW-0812">Transmembrane</keyword>
<organism evidence="2 3">
    <name type="scientific">Trichinella murrelli</name>
    <dbReference type="NCBI Taxonomy" id="144512"/>
    <lineage>
        <taxon>Eukaryota</taxon>
        <taxon>Metazoa</taxon>
        <taxon>Ecdysozoa</taxon>
        <taxon>Nematoda</taxon>
        <taxon>Enoplea</taxon>
        <taxon>Dorylaimia</taxon>
        <taxon>Trichinellida</taxon>
        <taxon>Trichinellidae</taxon>
        <taxon>Trichinella</taxon>
    </lineage>
</organism>
<sequence length="79" mass="9255">MDTCKIHAMKLCIWQKMNTFSSTDFSKENYFLSDMPCFGLIGLVGLLLKVHFCEINERYEKTPRALFVWKSSTNQNEKP</sequence>
<dbReference type="AlphaFoldDB" id="A0A0V0TFU5"/>
<dbReference type="EMBL" id="JYDJ01000293">
    <property type="protein sequence ID" value="KRX37814.1"/>
    <property type="molecule type" value="Genomic_DNA"/>
</dbReference>
<evidence type="ECO:0000313" key="3">
    <source>
        <dbReference type="Proteomes" id="UP000055048"/>
    </source>
</evidence>
<proteinExistence type="predicted"/>
<gene>
    <name evidence="2" type="ORF">T05_5036</name>
</gene>
<evidence type="ECO:0000256" key="1">
    <source>
        <dbReference type="SAM" id="Phobius"/>
    </source>
</evidence>
<evidence type="ECO:0000313" key="2">
    <source>
        <dbReference type="EMBL" id="KRX37814.1"/>
    </source>
</evidence>
<keyword evidence="1" id="KW-1133">Transmembrane helix</keyword>
<keyword evidence="1" id="KW-0472">Membrane</keyword>
<accession>A0A0V0TFU5</accession>
<feature type="transmembrane region" description="Helical" evidence="1">
    <location>
        <begin position="30"/>
        <end position="48"/>
    </location>
</feature>
<protein>
    <submittedName>
        <fullName evidence="2">Uncharacterized protein</fullName>
    </submittedName>
</protein>
<reference evidence="2 3" key="1">
    <citation type="submission" date="2015-01" db="EMBL/GenBank/DDBJ databases">
        <title>Evolution of Trichinella species and genotypes.</title>
        <authorList>
            <person name="Korhonen P.K."/>
            <person name="Edoardo P."/>
            <person name="Giuseppe L.R."/>
            <person name="Gasser R.B."/>
        </authorList>
    </citation>
    <scope>NUCLEOTIDE SEQUENCE [LARGE SCALE GENOMIC DNA]</scope>
    <source>
        <strain evidence="2">ISS417</strain>
    </source>
</reference>
<dbReference type="Proteomes" id="UP000055048">
    <property type="component" value="Unassembled WGS sequence"/>
</dbReference>